<evidence type="ECO:0000259" key="1">
    <source>
        <dbReference type="Pfam" id="PF07746"/>
    </source>
</evidence>
<organism evidence="2">
    <name type="scientific">hydrothermal vent metagenome</name>
    <dbReference type="NCBI Taxonomy" id="652676"/>
    <lineage>
        <taxon>unclassified sequences</taxon>
        <taxon>metagenomes</taxon>
        <taxon>ecological metagenomes</taxon>
    </lineage>
</organism>
<proteinExistence type="predicted"/>
<dbReference type="EMBL" id="CZQE01000180">
    <property type="protein sequence ID" value="CUS44782.1"/>
    <property type="molecule type" value="Genomic_DNA"/>
</dbReference>
<evidence type="ECO:0000313" key="2">
    <source>
        <dbReference type="EMBL" id="CUS44782.1"/>
    </source>
</evidence>
<dbReference type="InterPro" id="IPR036622">
    <property type="entry name" value="LigA_sf"/>
</dbReference>
<accession>A0A161KCY9</accession>
<dbReference type="InterPro" id="IPR011986">
    <property type="entry name" value="Xdiol_dOase_LigA"/>
</dbReference>
<dbReference type="Pfam" id="PF07746">
    <property type="entry name" value="LigA"/>
    <property type="match status" value="1"/>
</dbReference>
<dbReference type="SUPFAM" id="SSF48076">
    <property type="entry name" value="LigA subunit of an aromatic-ring-opening dioxygenase LigAB"/>
    <property type="match status" value="1"/>
</dbReference>
<protein>
    <recommendedName>
        <fullName evidence="1">Extradiol ring-cleavage dioxygenase LigAB LigA subunit domain-containing protein</fullName>
    </recommendedName>
</protein>
<gene>
    <name evidence="2" type="ORF">MGWOODY_Smn1381</name>
</gene>
<dbReference type="CDD" id="cd07321">
    <property type="entry name" value="Extradiol_Dioxygenase_3A_like"/>
    <property type="match status" value="1"/>
</dbReference>
<dbReference type="AlphaFoldDB" id="A0A161KCY9"/>
<feature type="domain" description="Extradiol ring-cleavage dioxygenase LigAB LigA subunit" evidence="1">
    <location>
        <begin position="6"/>
        <end position="81"/>
    </location>
</feature>
<dbReference type="Gene3D" id="1.10.700.10">
    <property type="entry name" value="Dioxygenase LigAB, LigA subunit"/>
    <property type="match status" value="1"/>
</dbReference>
<sequence length="108" mass="12031">MSLYQLQKLLFELNRDPALQAAFTSDAAAVSDRYELTGEERAAILGPDIGLLYVLGVNGQILMHFAAFRQIEWSDYLQRMRDGVRIHGPVRAGVYAMTTDIDEKVAGV</sequence>
<name>A0A161KCY9_9ZZZZ</name>
<reference evidence="2" key="1">
    <citation type="submission" date="2015-10" db="EMBL/GenBank/DDBJ databases">
        <authorList>
            <person name="Gilbert D.G."/>
        </authorList>
    </citation>
    <scope>NUCLEOTIDE SEQUENCE</scope>
</reference>